<feature type="region of interest" description="Disordered" evidence="1">
    <location>
        <begin position="1"/>
        <end position="20"/>
    </location>
</feature>
<protein>
    <submittedName>
        <fullName evidence="2">Uncharacterized protein</fullName>
    </submittedName>
</protein>
<reference evidence="2 3" key="1">
    <citation type="submission" date="2024-06" db="EMBL/GenBank/DDBJ databases">
        <title>A chromosome-level genome assembly of beet webworm, Loxostege sticticalis.</title>
        <authorList>
            <person name="Zhang Y."/>
        </authorList>
    </citation>
    <scope>NUCLEOTIDE SEQUENCE [LARGE SCALE GENOMIC DNA]</scope>
    <source>
        <strain evidence="2">AQ028</strain>
        <tissue evidence="2">Male pupae</tissue>
    </source>
</reference>
<dbReference type="EMBL" id="JBEDNZ010000009">
    <property type="protein sequence ID" value="KAL0838815.1"/>
    <property type="molecule type" value="Genomic_DNA"/>
</dbReference>
<dbReference type="Proteomes" id="UP001549921">
    <property type="component" value="Unassembled WGS sequence"/>
</dbReference>
<sequence>MSKTPPKNVDTVQNFLPKELPTPNKDSLGISKTVFTHISTLHGLINDWNRFREKGVKLCRAIFALKLYECADDYYPTQLKPLMESMVESLEGLKDVVEGVEVVSNQLQALAKLQPSDDPIILTWTAKKVADAVSKIFTSMQKEFKLKQIITENIAHCRDEKLIDVYISSWELEPYFEPNAYLFAEVGLSVT</sequence>
<evidence type="ECO:0000313" key="3">
    <source>
        <dbReference type="Proteomes" id="UP001549921"/>
    </source>
</evidence>
<evidence type="ECO:0000313" key="2">
    <source>
        <dbReference type="EMBL" id="KAL0838815.1"/>
    </source>
</evidence>
<accession>A0ABD0TA08</accession>
<dbReference type="AlphaFoldDB" id="A0ABD0TA08"/>
<gene>
    <name evidence="2" type="ORF">ABMA28_016851</name>
</gene>
<comment type="caution">
    <text evidence="2">The sequence shown here is derived from an EMBL/GenBank/DDBJ whole genome shotgun (WGS) entry which is preliminary data.</text>
</comment>
<name>A0ABD0TA08_LOXSC</name>
<feature type="compositionally biased region" description="Polar residues" evidence="1">
    <location>
        <begin position="1"/>
        <end position="14"/>
    </location>
</feature>
<evidence type="ECO:0000256" key="1">
    <source>
        <dbReference type="SAM" id="MobiDB-lite"/>
    </source>
</evidence>
<proteinExistence type="predicted"/>
<organism evidence="2 3">
    <name type="scientific">Loxostege sticticalis</name>
    <name type="common">Beet webworm moth</name>
    <dbReference type="NCBI Taxonomy" id="481309"/>
    <lineage>
        <taxon>Eukaryota</taxon>
        <taxon>Metazoa</taxon>
        <taxon>Ecdysozoa</taxon>
        <taxon>Arthropoda</taxon>
        <taxon>Hexapoda</taxon>
        <taxon>Insecta</taxon>
        <taxon>Pterygota</taxon>
        <taxon>Neoptera</taxon>
        <taxon>Endopterygota</taxon>
        <taxon>Lepidoptera</taxon>
        <taxon>Glossata</taxon>
        <taxon>Ditrysia</taxon>
        <taxon>Pyraloidea</taxon>
        <taxon>Crambidae</taxon>
        <taxon>Pyraustinae</taxon>
        <taxon>Loxostege</taxon>
    </lineage>
</organism>